<dbReference type="GO" id="GO:0008049">
    <property type="term" value="P:male courtship behavior"/>
    <property type="evidence" value="ECO:0007669"/>
    <property type="project" value="TreeGrafter"/>
</dbReference>
<evidence type="ECO:0000313" key="10">
    <source>
        <dbReference type="Proteomes" id="UP000069272"/>
    </source>
</evidence>
<dbReference type="EnsemblMetazoa" id="AALB008369-RA">
    <property type="protein sequence ID" value="AALB008369-PA"/>
    <property type="gene ID" value="AALB008369"/>
</dbReference>
<evidence type="ECO:0000256" key="5">
    <source>
        <dbReference type="ARBA" id="ARBA00023136"/>
    </source>
</evidence>
<keyword evidence="10" id="KW-1185">Reference proteome</keyword>
<feature type="transmembrane region" description="Helical" evidence="8">
    <location>
        <begin position="278"/>
        <end position="300"/>
    </location>
</feature>
<comment type="similarity">
    <text evidence="8">Belongs to the insect chemoreceptor superfamily. Gustatory receptor (GR) family.</text>
</comment>
<feature type="transmembrane region" description="Helical" evidence="8">
    <location>
        <begin position="411"/>
        <end position="433"/>
    </location>
</feature>
<dbReference type="InterPro" id="IPR013604">
    <property type="entry name" value="7TM_chemorcpt"/>
</dbReference>
<keyword evidence="2 8" id="KW-1003">Cell membrane</keyword>
<dbReference type="PANTHER" id="PTHR21143:SF134">
    <property type="entry name" value="GUSTATORY RECEPTOR"/>
    <property type="match status" value="1"/>
</dbReference>
<sequence>MLLLVSYNLLFCYIAGVIPFGYNFRRGRFAQGPSSRLVAIAASLLLLLWISLHLAYRKQSHRMTIPKVGMQDVIHAVERLVLNGNCLLIGVLQLQHRDHYRRLLMELLAGVRSWHPPFPITIAIFTKLALLPGAIYGLHVLVYAFLVRFELSIVELVLSMVSLIPNMLHVNNFYVLMSLHRSTLREINGKLANLWTVCNHPAGTTGQHHSLAEPVSIRLHRQLLAYQQCANGLHRLVRFYDLPVAMYLLILIGEVITKVHPVRCYGLSTVLAPAFKTFVARSLTHTFLKIFFQFTYFYGLGHGPASLLVLDLLGAAMLVLYAIEITLLVGVCQGISQESHNIKSSVHRLSLVAGQDAHFRYMVKSFLLWLNHARLEVSIAGMFTLDYEMLFGVGSGWGALVLKIDREIDQICLQMVSTIATFVVLLTQFHIAYSDTGGMANGQTNISLPARPA</sequence>
<feature type="transmembrane region" description="Helical" evidence="8">
    <location>
        <begin position="312"/>
        <end position="335"/>
    </location>
</feature>
<organism evidence="9 10">
    <name type="scientific">Anopheles albimanus</name>
    <name type="common">New world malaria mosquito</name>
    <dbReference type="NCBI Taxonomy" id="7167"/>
    <lineage>
        <taxon>Eukaryota</taxon>
        <taxon>Metazoa</taxon>
        <taxon>Ecdysozoa</taxon>
        <taxon>Arthropoda</taxon>
        <taxon>Hexapoda</taxon>
        <taxon>Insecta</taxon>
        <taxon>Pterygota</taxon>
        <taxon>Neoptera</taxon>
        <taxon>Endopterygota</taxon>
        <taxon>Diptera</taxon>
        <taxon>Nematocera</taxon>
        <taxon>Culicoidea</taxon>
        <taxon>Culicidae</taxon>
        <taxon>Anophelinae</taxon>
        <taxon>Anopheles</taxon>
    </lineage>
</organism>
<dbReference type="GO" id="GO:0050909">
    <property type="term" value="P:sensory perception of taste"/>
    <property type="evidence" value="ECO:0007669"/>
    <property type="project" value="InterPro"/>
</dbReference>
<keyword evidence="6 8" id="KW-0675">Receptor</keyword>
<evidence type="ECO:0000256" key="1">
    <source>
        <dbReference type="ARBA" id="ARBA00004651"/>
    </source>
</evidence>
<reference evidence="9" key="2">
    <citation type="submission" date="2022-08" db="UniProtKB">
        <authorList>
            <consortium name="EnsemblMetazoa"/>
        </authorList>
    </citation>
    <scope>IDENTIFICATION</scope>
    <source>
        <strain evidence="9">STECLA/ALBI9_A</strain>
    </source>
</reference>
<evidence type="ECO:0000256" key="3">
    <source>
        <dbReference type="ARBA" id="ARBA00022692"/>
    </source>
</evidence>
<keyword evidence="3 8" id="KW-0812">Transmembrane</keyword>
<dbReference type="OrthoDB" id="7740244at2759"/>
<name>A0A8W7JVY7_ANOAL</name>
<dbReference type="GO" id="GO:0005886">
    <property type="term" value="C:plasma membrane"/>
    <property type="evidence" value="ECO:0007669"/>
    <property type="project" value="UniProtKB-SubCell"/>
</dbReference>
<comment type="subcellular location">
    <subcellularLocation>
        <location evidence="1 8">Cell membrane</location>
        <topology evidence="1 8">Multi-pass membrane protein</topology>
    </subcellularLocation>
</comment>
<dbReference type="Pfam" id="PF08395">
    <property type="entry name" value="7tm_7"/>
    <property type="match status" value="1"/>
</dbReference>
<dbReference type="GO" id="GO:0043025">
    <property type="term" value="C:neuronal cell body"/>
    <property type="evidence" value="ECO:0007669"/>
    <property type="project" value="TreeGrafter"/>
</dbReference>
<dbReference type="GO" id="GO:0007165">
    <property type="term" value="P:signal transduction"/>
    <property type="evidence" value="ECO:0007669"/>
    <property type="project" value="UniProtKB-KW"/>
</dbReference>
<dbReference type="GO" id="GO:0007635">
    <property type="term" value="P:chemosensory behavior"/>
    <property type="evidence" value="ECO:0007669"/>
    <property type="project" value="TreeGrafter"/>
</dbReference>
<evidence type="ECO:0000313" key="9">
    <source>
        <dbReference type="EnsemblMetazoa" id="AALB008369-PA"/>
    </source>
</evidence>
<dbReference type="Proteomes" id="UP000069272">
    <property type="component" value="Chromosome 2R"/>
</dbReference>
<feature type="transmembrane region" description="Helical" evidence="8">
    <location>
        <begin position="239"/>
        <end position="257"/>
    </location>
</feature>
<feature type="transmembrane region" description="Helical" evidence="8">
    <location>
        <begin position="153"/>
        <end position="174"/>
    </location>
</feature>
<evidence type="ECO:0000256" key="8">
    <source>
        <dbReference type="RuleBase" id="RU363108"/>
    </source>
</evidence>
<dbReference type="KEGG" id="aali:118457332"/>
<keyword evidence="4 8" id="KW-1133">Transmembrane helix</keyword>
<evidence type="ECO:0000256" key="2">
    <source>
        <dbReference type="ARBA" id="ARBA00022475"/>
    </source>
</evidence>
<protein>
    <recommendedName>
        <fullName evidence="8">Gustatory receptor</fullName>
    </recommendedName>
</protein>
<feature type="transmembrane region" description="Helical" evidence="8">
    <location>
        <begin position="37"/>
        <end position="56"/>
    </location>
</feature>
<evidence type="ECO:0000256" key="6">
    <source>
        <dbReference type="ARBA" id="ARBA00023170"/>
    </source>
</evidence>
<feature type="transmembrane region" description="Helical" evidence="8">
    <location>
        <begin position="120"/>
        <end position="146"/>
    </location>
</feature>
<comment type="caution">
    <text evidence="8">Lacks conserved residue(s) required for the propagation of feature annotation.</text>
</comment>
<evidence type="ECO:0000256" key="7">
    <source>
        <dbReference type="ARBA" id="ARBA00023224"/>
    </source>
</evidence>
<dbReference type="GO" id="GO:0030424">
    <property type="term" value="C:axon"/>
    <property type="evidence" value="ECO:0007669"/>
    <property type="project" value="TreeGrafter"/>
</dbReference>
<keyword evidence="5 8" id="KW-0472">Membrane</keyword>
<dbReference type="GO" id="GO:0030425">
    <property type="term" value="C:dendrite"/>
    <property type="evidence" value="ECO:0007669"/>
    <property type="project" value="TreeGrafter"/>
</dbReference>
<reference evidence="9 10" key="1">
    <citation type="journal article" date="2017" name="G3 (Bethesda)">
        <title>The Physical Genome Mapping of Anopheles albimanus Corrected Scaffold Misassemblies and Identified Interarm Rearrangements in Genus Anopheles.</title>
        <authorList>
            <person name="Artemov G.N."/>
            <person name="Peery A.N."/>
            <person name="Jiang X."/>
            <person name="Tu Z."/>
            <person name="Stegniy V.N."/>
            <person name="Sharakhova M.V."/>
            <person name="Sharakhov I.V."/>
        </authorList>
    </citation>
    <scope>NUCLEOTIDE SEQUENCE [LARGE SCALE GENOMIC DNA]</scope>
    <source>
        <strain evidence="9 10">ALBI9_A</strain>
    </source>
</reference>
<evidence type="ECO:0000256" key="4">
    <source>
        <dbReference type="ARBA" id="ARBA00022989"/>
    </source>
</evidence>
<dbReference type="PANTHER" id="PTHR21143">
    <property type="entry name" value="INVERTEBRATE GUSTATORY RECEPTOR"/>
    <property type="match status" value="1"/>
</dbReference>
<keyword evidence="7 8" id="KW-0807">Transducer</keyword>
<proteinExistence type="inferred from homology"/>
<comment type="function">
    <text evidence="8">Gustatory receptor which mediates acceptance or avoidance behavior, depending on its substrates.</text>
</comment>
<dbReference type="RefSeq" id="XP_035774719.1">
    <property type="nucleotide sequence ID" value="XM_035918826.1"/>
</dbReference>
<accession>A0A8W7JVY7</accession>
<feature type="transmembrane region" description="Helical" evidence="8">
    <location>
        <begin position="6"/>
        <end position="25"/>
    </location>
</feature>
<dbReference type="GeneID" id="118457332"/>
<dbReference type="AlphaFoldDB" id="A0A8W7JVY7"/>